<feature type="non-terminal residue" evidence="1">
    <location>
        <position position="110"/>
    </location>
</feature>
<reference evidence="1" key="1">
    <citation type="journal article" date="2023" name="IScience">
        <title>Live-bearing cockroach genome reveals convergent evolutionary mechanisms linked to viviparity in insects and beyond.</title>
        <authorList>
            <person name="Fouks B."/>
            <person name="Harrison M.C."/>
            <person name="Mikhailova A.A."/>
            <person name="Marchal E."/>
            <person name="English S."/>
            <person name="Carruthers M."/>
            <person name="Jennings E.C."/>
            <person name="Chiamaka E.L."/>
            <person name="Frigard R.A."/>
            <person name="Pippel M."/>
            <person name="Attardo G.M."/>
            <person name="Benoit J.B."/>
            <person name="Bornberg-Bauer E."/>
            <person name="Tobe S.S."/>
        </authorList>
    </citation>
    <scope>NUCLEOTIDE SEQUENCE</scope>
    <source>
        <strain evidence="1">Stay&amp;Tobe</strain>
    </source>
</reference>
<accession>A0AAD7ZKG1</accession>
<reference evidence="1" key="2">
    <citation type="submission" date="2023-05" db="EMBL/GenBank/DDBJ databases">
        <authorList>
            <person name="Fouks B."/>
        </authorList>
    </citation>
    <scope>NUCLEOTIDE SEQUENCE</scope>
    <source>
        <strain evidence="1">Stay&amp;Tobe</strain>
        <tissue evidence="1">Testes</tissue>
    </source>
</reference>
<proteinExistence type="predicted"/>
<comment type="caution">
    <text evidence="1">The sequence shown here is derived from an EMBL/GenBank/DDBJ whole genome shotgun (WGS) entry which is preliminary data.</text>
</comment>
<name>A0AAD7ZKG1_DIPPU</name>
<feature type="non-terminal residue" evidence="1">
    <location>
        <position position="1"/>
    </location>
</feature>
<gene>
    <name evidence="1" type="ORF">L9F63_023304</name>
</gene>
<dbReference type="Proteomes" id="UP001233999">
    <property type="component" value="Unassembled WGS sequence"/>
</dbReference>
<evidence type="ECO:0000313" key="1">
    <source>
        <dbReference type="EMBL" id="KAJ9581513.1"/>
    </source>
</evidence>
<sequence>YNGGLSSHTSLFFLTGFFFFYTPDLARKSYIYIEMGAATTRHLSAASRRFSHNLFYKLVLQAQNPVKRNSLYFMVQVHIEIILKVSFTRRLSMVFIWVLKSDHNWHQCPR</sequence>
<keyword evidence="2" id="KW-1185">Reference proteome</keyword>
<dbReference type="EMBL" id="JASPKZ010007906">
    <property type="protein sequence ID" value="KAJ9581513.1"/>
    <property type="molecule type" value="Genomic_DNA"/>
</dbReference>
<organism evidence="1 2">
    <name type="scientific">Diploptera punctata</name>
    <name type="common">Pacific beetle cockroach</name>
    <dbReference type="NCBI Taxonomy" id="6984"/>
    <lineage>
        <taxon>Eukaryota</taxon>
        <taxon>Metazoa</taxon>
        <taxon>Ecdysozoa</taxon>
        <taxon>Arthropoda</taxon>
        <taxon>Hexapoda</taxon>
        <taxon>Insecta</taxon>
        <taxon>Pterygota</taxon>
        <taxon>Neoptera</taxon>
        <taxon>Polyneoptera</taxon>
        <taxon>Dictyoptera</taxon>
        <taxon>Blattodea</taxon>
        <taxon>Blaberoidea</taxon>
        <taxon>Blaberidae</taxon>
        <taxon>Diplopterinae</taxon>
        <taxon>Diploptera</taxon>
    </lineage>
</organism>
<protein>
    <submittedName>
        <fullName evidence="1">Uncharacterized protein</fullName>
    </submittedName>
</protein>
<dbReference type="AlphaFoldDB" id="A0AAD7ZKG1"/>
<evidence type="ECO:0000313" key="2">
    <source>
        <dbReference type="Proteomes" id="UP001233999"/>
    </source>
</evidence>